<dbReference type="AlphaFoldDB" id="A0A7T8GNK0"/>
<dbReference type="GO" id="GO:0006979">
    <property type="term" value="P:response to oxidative stress"/>
    <property type="evidence" value="ECO:0007669"/>
    <property type="project" value="InterPro"/>
</dbReference>
<feature type="signal peptide" evidence="2">
    <location>
        <begin position="1"/>
        <end position="19"/>
    </location>
</feature>
<dbReference type="PROSITE" id="PS50292">
    <property type="entry name" value="PEROXIDASE_3"/>
    <property type="match status" value="1"/>
</dbReference>
<feature type="chain" id="PRO_5031313081" evidence="2">
    <location>
        <begin position="20"/>
        <end position="180"/>
    </location>
</feature>
<dbReference type="GO" id="GO:0020037">
    <property type="term" value="F:heme binding"/>
    <property type="evidence" value="ECO:0007669"/>
    <property type="project" value="InterPro"/>
</dbReference>
<keyword evidence="2" id="KW-0732">Signal</keyword>
<dbReference type="EMBL" id="CP045906">
    <property type="protein sequence ID" value="QQP34611.1"/>
    <property type="molecule type" value="Genomic_DNA"/>
</dbReference>
<dbReference type="InterPro" id="IPR037120">
    <property type="entry name" value="Haem_peroxidase_sf_animal"/>
</dbReference>
<organism evidence="3 4">
    <name type="scientific">Caligus rogercresseyi</name>
    <name type="common">Sea louse</name>
    <dbReference type="NCBI Taxonomy" id="217165"/>
    <lineage>
        <taxon>Eukaryota</taxon>
        <taxon>Metazoa</taxon>
        <taxon>Ecdysozoa</taxon>
        <taxon>Arthropoda</taxon>
        <taxon>Crustacea</taxon>
        <taxon>Multicrustacea</taxon>
        <taxon>Hexanauplia</taxon>
        <taxon>Copepoda</taxon>
        <taxon>Siphonostomatoida</taxon>
        <taxon>Caligidae</taxon>
        <taxon>Caligus</taxon>
    </lineage>
</organism>
<dbReference type="PANTHER" id="PTHR11475:SF134">
    <property type="entry name" value="LD42267P"/>
    <property type="match status" value="1"/>
</dbReference>
<evidence type="ECO:0000256" key="1">
    <source>
        <dbReference type="ARBA" id="ARBA00022559"/>
    </source>
</evidence>
<dbReference type="InterPro" id="IPR010255">
    <property type="entry name" value="Haem_peroxidase_sf"/>
</dbReference>
<dbReference type="Proteomes" id="UP000595437">
    <property type="component" value="Chromosome 17"/>
</dbReference>
<keyword evidence="1" id="KW-0575">Peroxidase</keyword>
<gene>
    <name evidence="3" type="ORF">FKW44_022557</name>
</gene>
<name>A0A7T8GNK0_CALRO</name>
<reference evidence="4" key="1">
    <citation type="submission" date="2021-01" db="EMBL/GenBank/DDBJ databases">
        <title>Caligus Genome Assembly.</title>
        <authorList>
            <person name="Gallardo-Escarate C."/>
        </authorList>
    </citation>
    <scope>NUCLEOTIDE SEQUENCE [LARGE SCALE GENOMIC DNA]</scope>
</reference>
<dbReference type="Pfam" id="PF03098">
    <property type="entry name" value="An_peroxidase"/>
    <property type="match status" value="1"/>
</dbReference>
<evidence type="ECO:0000313" key="3">
    <source>
        <dbReference type="EMBL" id="QQP34611.1"/>
    </source>
</evidence>
<proteinExistence type="predicted"/>
<protein>
    <submittedName>
        <fullName evidence="3">Peroxidasinlike</fullName>
    </submittedName>
</protein>
<keyword evidence="1" id="KW-0560">Oxidoreductase</keyword>
<accession>A0A7T8GNK0</accession>
<dbReference type="SUPFAM" id="SSF48113">
    <property type="entry name" value="Heme-dependent peroxidases"/>
    <property type="match status" value="1"/>
</dbReference>
<dbReference type="Gene3D" id="1.10.640.10">
    <property type="entry name" value="Haem peroxidase domain superfamily, animal type"/>
    <property type="match status" value="1"/>
</dbReference>
<dbReference type="OrthoDB" id="5874583at2759"/>
<dbReference type="InterPro" id="IPR019791">
    <property type="entry name" value="Haem_peroxidase_animal"/>
</dbReference>
<evidence type="ECO:0000256" key="2">
    <source>
        <dbReference type="SAM" id="SignalP"/>
    </source>
</evidence>
<evidence type="ECO:0000313" key="4">
    <source>
        <dbReference type="Proteomes" id="UP000595437"/>
    </source>
</evidence>
<dbReference type="PANTHER" id="PTHR11475">
    <property type="entry name" value="OXIDASE/PEROXIDASE"/>
    <property type="match status" value="1"/>
</dbReference>
<dbReference type="GO" id="GO:0004601">
    <property type="term" value="F:peroxidase activity"/>
    <property type="evidence" value="ECO:0007669"/>
    <property type="project" value="UniProtKB-KW"/>
</dbReference>
<sequence length="180" mass="20360">MQVRWMIFLLLLSVSMVQSQSFEPSEYIDKIYSRLKSLLRLELLASKSPSGSNKGHSFITKPNPEAVLKYEESLLFEIATREGVRARPTRSSAPARCDTLRCSPQDPYSKLDGACNNVWKNRRWGARLQPLSRILASAYDDRISAPKIRSVDGKTFLPSARSVSNAFHKGNELNRTTNQK</sequence>
<keyword evidence="4" id="KW-1185">Reference proteome</keyword>